<dbReference type="InterPro" id="IPR027417">
    <property type="entry name" value="P-loop_NTPase"/>
</dbReference>
<dbReference type="GO" id="GO:0005524">
    <property type="term" value="F:ATP binding"/>
    <property type="evidence" value="ECO:0007669"/>
    <property type="project" value="UniProtKB-UniRule"/>
</dbReference>
<dbReference type="Pfam" id="PF13207">
    <property type="entry name" value="AAA_17"/>
    <property type="match status" value="1"/>
</dbReference>
<proteinExistence type="inferred from homology"/>
<gene>
    <name evidence="4" type="ORF">ENP55_04980</name>
</gene>
<keyword evidence="1 3" id="KW-0547">Nucleotide-binding</keyword>
<reference evidence="4" key="1">
    <citation type="journal article" date="2020" name="mSystems">
        <title>Genome- and Community-Level Interaction Insights into Carbon Utilization and Element Cycling Functions of Hydrothermarchaeota in Hydrothermal Sediment.</title>
        <authorList>
            <person name="Zhou Z."/>
            <person name="Liu Y."/>
            <person name="Xu W."/>
            <person name="Pan J."/>
            <person name="Luo Z.H."/>
            <person name="Li M."/>
        </authorList>
    </citation>
    <scope>NUCLEOTIDE SEQUENCE [LARGE SCALE GENOMIC DNA]</scope>
    <source>
        <strain evidence="4">SpSt-23</strain>
    </source>
</reference>
<keyword evidence="4" id="KW-0808">Transferase</keyword>
<name>A0A7C2BL54_9CREN</name>
<organism evidence="4">
    <name type="scientific">Thermosphaera aggregans</name>
    <dbReference type="NCBI Taxonomy" id="54254"/>
    <lineage>
        <taxon>Archaea</taxon>
        <taxon>Thermoproteota</taxon>
        <taxon>Thermoprotei</taxon>
        <taxon>Desulfurococcales</taxon>
        <taxon>Desulfurococcaceae</taxon>
        <taxon>Thermosphaera</taxon>
    </lineage>
</organism>
<evidence type="ECO:0000256" key="3">
    <source>
        <dbReference type="HAMAP-Rule" id="MF_01111"/>
    </source>
</evidence>
<accession>A0A7C2BL54</accession>
<dbReference type="PANTHER" id="PTHR41930">
    <property type="entry name" value="UPF0200 PROTEIN MJ1399"/>
    <property type="match status" value="1"/>
</dbReference>
<feature type="binding site" evidence="3">
    <location>
        <begin position="8"/>
        <end position="15"/>
    </location>
    <ligand>
        <name>ATP</name>
        <dbReference type="ChEBI" id="CHEBI:30616"/>
    </ligand>
</feature>
<comment type="similarity">
    <text evidence="3">Belongs to the UPF0200 family.</text>
</comment>
<dbReference type="PANTHER" id="PTHR41930:SF1">
    <property type="entry name" value="DEPHOSPHO-COA KINASE"/>
    <property type="match status" value="1"/>
</dbReference>
<comment type="caution">
    <text evidence="4">The sequence shown here is derived from an EMBL/GenBank/DDBJ whole genome shotgun (WGS) entry which is preliminary data.</text>
</comment>
<evidence type="ECO:0000256" key="2">
    <source>
        <dbReference type="ARBA" id="ARBA00022840"/>
    </source>
</evidence>
<sequence>MKLILVVGMPGAGKTVVIDVARELGFKVYSMGDVVREEALKRFKSITPETMVKTSIMLREEHGSRIIALRTMEKIDRSLDTVVIDGARSLEELDEFRKLGETLIVAVHASPRTRFQRLLERRRSGDPTTFEEFLRRDMVELGFGVGNLIALADYMIVNESSIEDLRRKAFELFSRLVRNNG</sequence>
<evidence type="ECO:0000313" key="4">
    <source>
        <dbReference type="EMBL" id="HEF87633.1"/>
    </source>
</evidence>
<evidence type="ECO:0000256" key="1">
    <source>
        <dbReference type="ARBA" id="ARBA00022741"/>
    </source>
</evidence>
<dbReference type="InterPro" id="IPR022970">
    <property type="entry name" value="NTP_hydrolase-rel"/>
</dbReference>
<dbReference type="HAMAP" id="MF_01111">
    <property type="entry name" value="UPF0200"/>
    <property type="match status" value="1"/>
</dbReference>
<dbReference type="EMBL" id="DSJT01000023">
    <property type="protein sequence ID" value="HEF87633.1"/>
    <property type="molecule type" value="Genomic_DNA"/>
</dbReference>
<protein>
    <recommendedName>
        <fullName evidence="3">UPF0200 protein ENP55_04980</fullName>
    </recommendedName>
</protein>
<dbReference type="AlphaFoldDB" id="A0A7C2BL54"/>
<dbReference type="SUPFAM" id="SSF52540">
    <property type="entry name" value="P-loop containing nucleoside triphosphate hydrolases"/>
    <property type="match status" value="1"/>
</dbReference>
<keyword evidence="2 3" id="KW-0067">ATP-binding</keyword>
<keyword evidence="4" id="KW-0418">Kinase</keyword>
<dbReference type="Gene3D" id="3.40.50.300">
    <property type="entry name" value="P-loop containing nucleotide triphosphate hydrolases"/>
    <property type="match status" value="1"/>
</dbReference>
<dbReference type="GO" id="GO:0016301">
    <property type="term" value="F:kinase activity"/>
    <property type="evidence" value="ECO:0007669"/>
    <property type="project" value="UniProtKB-KW"/>
</dbReference>